<dbReference type="EMBL" id="FRYK01000002">
    <property type="protein sequence ID" value="SHO73232.1"/>
    <property type="molecule type" value="Genomic_DNA"/>
</dbReference>
<feature type="domain" description="HTH araC/xylS-type" evidence="4">
    <location>
        <begin position="71"/>
        <end position="175"/>
    </location>
</feature>
<dbReference type="PROSITE" id="PS00041">
    <property type="entry name" value="HTH_ARAC_FAMILY_1"/>
    <property type="match status" value="1"/>
</dbReference>
<dbReference type="Gene3D" id="1.10.10.60">
    <property type="entry name" value="Homeodomain-like"/>
    <property type="match status" value="1"/>
</dbReference>
<organism evidence="5 6">
    <name type="scientific">Flavobacterium cucumis</name>
    <dbReference type="NCBI Taxonomy" id="416016"/>
    <lineage>
        <taxon>Bacteria</taxon>
        <taxon>Pseudomonadati</taxon>
        <taxon>Bacteroidota</taxon>
        <taxon>Flavobacteriia</taxon>
        <taxon>Flavobacteriales</taxon>
        <taxon>Flavobacteriaceae</taxon>
        <taxon>Flavobacterium</taxon>
    </lineage>
</organism>
<keyword evidence="3" id="KW-0804">Transcription</keyword>
<dbReference type="RefSeq" id="WP_073583126.1">
    <property type="nucleotide sequence ID" value="NZ_CBCSEA010000006.1"/>
</dbReference>
<dbReference type="PANTHER" id="PTHR43280">
    <property type="entry name" value="ARAC-FAMILY TRANSCRIPTIONAL REGULATOR"/>
    <property type="match status" value="1"/>
</dbReference>
<dbReference type="Pfam" id="PF12833">
    <property type="entry name" value="HTH_18"/>
    <property type="match status" value="1"/>
</dbReference>
<dbReference type="PROSITE" id="PS01124">
    <property type="entry name" value="HTH_ARAC_FAMILY_2"/>
    <property type="match status" value="1"/>
</dbReference>
<protein>
    <submittedName>
        <fullName evidence="5">Helix-turn-helix domain-containing protein</fullName>
    </submittedName>
</protein>
<dbReference type="STRING" id="416016.SAMN05443547_1587"/>
<dbReference type="PANTHER" id="PTHR43280:SF2">
    <property type="entry name" value="HTH-TYPE TRANSCRIPTIONAL REGULATOR EXSA"/>
    <property type="match status" value="1"/>
</dbReference>
<dbReference type="OrthoDB" id="952277at2"/>
<evidence type="ECO:0000256" key="3">
    <source>
        <dbReference type="ARBA" id="ARBA00023163"/>
    </source>
</evidence>
<dbReference type="GO" id="GO:0043565">
    <property type="term" value="F:sequence-specific DNA binding"/>
    <property type="evidence" value="ECO:0007669"/>
    <property type="project" value="InterPro"/>
</dbReference>
<evidence type="ECO:0000259" key="4">
    <source>
        <dbReference type="PROSITE" id="PS01124"/>
    </source>
</evidence>
<accession>A0A1M7ZWI4</accession>
<evidence type="ECO:0000313" key="6">
    <source>
        <dbReference type="Proteomes" id="UP000184611"/>
    </source>
</evidence>
<proteinExistence type="predicted"/>
<gene>
    <name evidence="5" type="ORF">SAMN05443547_1587</name>
</gene>
<reference evidence="6" key="1">
    <citation type="submission" date="2016-12" db="EMBL/GenBank/DDBJ databases">
        <authorList>
            <person name="Varghese N."/>
            <person name="Submissions S."/>
        </authorList>
    </citation>
    <scope>NUCLEOTIDE SEQUENCE [LARGE SCALE GENOMIC DNA]</scope>
    <source>
        <strain evidence="6">DSM 18830</strain>
    </source>
</reference>
<dbReference type="AlphaFoldDB" id="A0A1M7ZWI4"/>
<keyword evidence="1" id="KW-0805">Transcription regulation</keyword>
<keyword evidence="6" id="KW-1185">Reference proteome</keyword>
<dbReference type="SMART" id="SM00342">
    <property type="entry name" value="HTH_ARAC"/>
    <property type="match status" value="1"/>
</dbReference>
<evidence type="ECO:0000256" key="2">
    <source>
        <dbReference type="ARBA" id="ARBA00023125"/>
    </source>
</evidence>
<keyword evidence="2" id="KW-0238">DNA-binding</keyword>
<name>A0A1M7ZWI4_9FLAO</name>
<dbReference type="GO" id="GO:0003700">
    <property type="term" value="F:DNA-binding transcription factor activity"/>
    <property type="evidence" value="ECO:0007669"/>
    <property type="project" value="InterPro"/>
</dbReference>
<evidence type="ECO:0000313" key="5">
    <source>
        <dbReference type="EMBL" id="SHO73232.1"/>
    </source>
</evidence>
<evidence type="ECO:0000256" key="1">
    <source>
        <dbReference type="ARBA" id="ARBA00023015"/>
    </source>
</evidence>
<dbReference type="InterPro" id="IPR009057">
    <property type="entry name" value="Homeodomain-like_sf"/>
</dbReference>
<dbReference type="SUPFAM" id="SSF46689">
    <property type="entry name" value="Homeodomain-like"/>
    <property type="match status" value="1"/>
</dbReference>
<sequence length="186" mass="21885">MKLYIKYMVSLRCKMVVKEALKKIGIQNAVLDLGMVETIEDLTEQQREDLHHLLLKFGLELMDDKKAMLIEKIKNIIIEMVHYTDEIPKINYSDYISEKLGLEYTHISKIFSEVKGITIEHFIISHKIERVKELLLYNELNLTQISYLMNYSSVAHLSKQFKKVTGLTPSFFKKLRHKKRIALENI</sequence>
<dbReference type="InterPro" id="IPR018062">
    <property type="entry name" value="HTH_AraC-typ_CS"/>
</dbReference>
<dbReference type="InterPro" id="IPR018060">
    <property type="entry name" value="HTH_AraC"/>
</dbReference>
<dbReference type="Proteomes" id="UP000184611">
    <property type="component" value="Unassembled WGS sequence"/>
</dbReference>